<evidence type="ECO:0000313" key="3">
    <source>
        <dbReference type="EMBL" id="MFC7352532.1"/>
    </source>
</evidence>
<feature type="transmembrane region" description="Helical" evidence="2">
    <location>
        <begin position="12"/>
        <end position="36"/>
    </location>
</feature>
<sequence length="198" mass="20076">MRQAAPKGEFTVARSSSGIVAGLTAAAVAAVAFLAYQASANAPDSVASTPGPKTSAAASAQPSAKPKPPADPLAVPAASGKGERVVYALKDRRVWLVDENNKAIRTFTVMPSPVSPPPGAHQVTSRSGTVQGSDGVPIEHVVRFANVDEVAIGFSAAQDGSMASPDPTSKTGGVRMKRADGNAMWTFATVGAKVVVVP</sequence>
<keyword evidence="2" id="KW-0812">Transmembrane</keyword>
<keyword evidence="2" id="KW-1133">Transmembrane helix</keyword>
<feature type="region of interest" description="Disordered" evidence="1">
    <location>
        <begin position="108"/>
        <end position="134"/>
    </location>
</feature>
<protein>
    <recommendedName>
        <fullName evidence="5">L,D-transpeptidase</fullName>
    </recommendedName>
</protein>
<reference evidence="4" key="1">
    <citation type="journal article" date="2019" name="Int. J. Syst. Evol. Microbiol.">
        <title>The Global Catalogue of Microorganisms (GCM) 10K type strain sequencing project: providing services to taxonomists for standard genome sequencing and annotation.</title>
        <authorList>
            <consortium name="The Broad Institute Genomics Platform"/>
            <consortium name="The Broad Institute Genome Sequencing Center for Infectious Disease"/>
            <person name="Wu L."/>
            <person name="Ma J."/>
        </authorList>
    </citation>
    <scope>NUCLEOTIDE SEQUENCE [LARGE SCALE GENOMIC DNA]</scope>
    <source>
        <strain evidence="4">ICMP 19430</strain>
    </source>
</reference>
<feature type="compositionally biased region" description="Polar residues" evidence="1">
    <location>
        <begin position="122"/>
        <end position="132"/>
    </location>
</feature>
<evidence type="ECO:0000313" key="4">
    <source>
        <dbReference type="Proteomes" id="UP001596509"/>
    </source>
</evidence>
<dbReference type="RefSeq" id="WP_193463383.1">
    <property type="nucleotide sequence ID" value="NZ_JBHTCK010000005.1"/>
</dbReference>
<evidence type="ECO:0000256" key="2">
    <source>
        <dbReference type="SAM" id="Phobius"/>
    </source>
</evidence>
<comment type="caution">
    <text evidence="3">The sequence shown here is derived from an EMBL/GenBank/DDBJ whole genome shotgun (WGS) entry which is preliminary data.</text>
</comment>
<accession>A0ABW2MGE5</accession>
<evidence type="ECO:0000256" key="1">
    <source>
        <dbReference type="SAM" id="MobiDB-lite"/>
    </source>
</evidence>
<keyword evidence="4" id="KW-1185">Reference proteome</keyword>
<dbReference type="EMBL" id="JBHTCK010000005">
    <property type="protein sequence ID" value="MFC7352532.1"/>
    <property type="molecule type" value="Genomic_DNA"/>
</dbReference>
<dbReference type="Proteomes" id="UP001596509">
    <property type="component" value="Unassembled WGS sequence"/>
</dbReference>
<organism evidence="3 4">
    <name type="scientific">Streptomyces caviscabies</name>
    <dbReference type="NCBI Taxonomy" id="90079"/>
    <lineage>
        <taxon>Bacteria</taxon>
        <taxon>Bacillati</taxon>
        <taxon>Actinomycetota</taxon>
        <taxon>Actinomycetes</taxon>
        <taxon>Kitasatosporales</taxon>
        <taxon>Streptomycetaceae</taxon>
        <taxon>Streptomyces</taxon>
    </lineage>
</organism>
<proteinExistence type="predicted"/>
<keyword evidence="2" id="KW-0472">Membrane</keyword>
<feature type="compositionally biased region" description="Low complexity" evidence="1">
    <location>
        <begin position="52"/>
        <end position="64"/>
    </location>
</feature>
<gene>
    <name evidence="3" type="ORF">ACFQW9_17965</name>
</gene>
<name>A0ABW2MGE5_9ACTN</name>
<evidence type="ECO:0008006" key="5">
    <source>
        <dbReference type="Google" id="ProtNLM"/>
    </source>
</evidence>
<feature type="region of interest" description="Disordered" evidence="1">
    <location>
        <begin position="42"/>
        <end position="77"/>
    </location>
</feature>